<comment type="similarity">
    <text evidence="1">Belongs to the bacterial solute-binding protein 5 family.</text>
</comment>
<dbReference type="EMBL" id="DPIY01000009">
    <property type="protein sequence ID" value="HCT57383.1"/>
    <property type="molecule type" value="Genomic_DNA"/>
</dbReference>
<evidence type="ECO:0000256" key="2">
    <source>
        <dbReference type="ARBA" id="ARBA00022448"/>
    </source>
</evidence>
<name>A0A3D4V8C6_9BACT</name>
<dbReference type="AlphaFoldDB" id="A0A3D4V8C6"/>
<dbReference type="Gene3D" id="3.40.190.10">
    <property type="entry name" value="Periplasmic binding protein-like II"/>
    <property type="match status" value="1"/>
</dbReference>
<dbReference type="GO" id="GO:0015833">
    <property type="term" value="P:peptide transport"/>
    <property type="evidence" value="ECO:0007669"/>
    <property type="project" value="TreeGrafter"/>
</dbReference>
<keyword evidence="3" id="KW-0732">Signal</keyword>
<dbReference type="Gene3D" id="3.10.105.10">
    <property type="entry name" value="Dipeptide-binding Protein, Domain 3"/>
    <property type="match status" value="1"/>
</dbReference>
<dbReference type="GO" id="GO:0030288">
    <property type="term" value="C:outer membrane-bounded periplasmic space"/>
    <property type="evidence" value="ECO:0007669"/>
    <property type="project" value="UniProtKB-ARBA"/>
</dbReference>
<comment type="caution">
    <text evidence="5">The sequence shown here is derived from an EMBL/GenBank/DDBJ whole genome shotgun (WGS) entry which is preliminary data.</text>
</comment>
<protein>
    <submittedName>
        <fullName evidence="5">Peptide ABC transporter substrate-binding protein</fullName>
    </submittedName>
</protein>
<dbReference type="SUPFAM" id="SSF53850">
    <property type="entry name" value="Periplasmic binding protein-like II"/>
    <property type="match status" value="1"/>
</dbReference>
<evidence type="ECO:0000313" key="5">
    <source>
        <dbReference type="EMBL" id="HCT57383.1"/>
    </source>
</evidence>
<accession>A0A3D4V8C6</accession>
<evidence type="ECO:0000256" key="3">
    <source>
        <dbReference type="ARBA" id="ARBA00022729"/>
    </source>
</evidence>
<dbReference type="PANTHER" id="PTHR30290">
    <property type="entry name" value="PERIPLASMIC BINDING COMPONENT OF ABC TRANSPORTER"/>
    <property type="match status" value="1"/>
</dbReference>
<dbReference type="PANTHER" id="PTHR30290:SF9">
    <property type="entry name" value="OLIGOPEPTIDE-BINDING PROTEIN APPA"/>
    <property type="match status" value="1"/>
</dbReference>
<evidence type="ECO:0000259" key="4">
    <source>
        <dbReference type="Pfam" id="PF00496"/>
    </source>
</evidence>
<dbReference type="Pfam" id="PF00496">
    <property type="entry name" value="SBP_bac_5"/>
    <property type="match status" value="1"/>
</dbReference>
<evidence type="ECO:0000256" key="1">
    <source>
        <dbReference type="ARBA" id="ARBA00005695"/>
    </source>
</evidence>
<dbReference type="InterPro" id="IPR030678">
    <property type="entry name" value="Peptide/Ni-bd"/>
</dbReference>
<dbReference type="Gene3D" id="3.90.76.10">
    <property type="entry name" value="Dipeptide-binding Protein, Domain 1"/>
    <property type="match status" value="1"/>
</dbReference>
<dbReference type="CDD" id="cd08513">
    <property type="entry name" value="PBP2_thermophilic_Hb8_like"/>
    <property type="match status" value="1"/>
</dbReference>
<dbReference type="PIRSF" id="PIRSF002741">
    <property type="entry name" value="MppA"/>
    <property type="match status" value="1"/>
</dbReference>
<proteinExistence type="inferred from homology"/>
<gene>
    <name evidence="5" type="ORF">DGD08_09260</name>
</gene>
<sequence>MIAPGTGTSTRGAGLFGHGMRAGRYALTLVVCLLAACGAPTRAPGTVVMASGSDLESGNPLVTIHPLSRQLQRHALFVTLVRLDSALQPVPYAAQRWRWDTDQQAVEFSLAPGLRWHDGVPTTAADVAFTLDAAADSALGSPRRGDVGIVRHVAVLDSLTVRVEFTAPQSVLPVVFAELPLVPRHLLDSVPRARWRGHAFATAPVGNGPFRFVSRTPGRRWEFARNTEFPTALGGPPQLQRLVVAVVDEAATKFAGLVSGEIDLAGVSPAMAHLVARDSLLTLMTPPVLFSQVLAFNTTRAPFDDARVREALSLSIDRVRLVQAAVAGYGVPAAGAIPPGLPFSSNAAAATDTAARRQQLTRADALLDASGWRRVGTGGTRQRQGSPFTITLLTVGSGDMAVEQLVQADLAERGITVNIRVMELATFLATVRAADKAGQAAYDMAVTGVPGDIALGHLSAMFASAQRGGALDYTGFHDDGLDRALASARTASAVDAAVAWRVVDSTLQASMPVAWLYHARGVQGRSRRLHHVVMDLRGELTSVTRWTRE</sequence>
<dbReference type="Proteomes" id="UP000264071">
    <property type="component" value="Unassembled WGS sequence"/>
</dbReference>
<evidence type="ECO:0000313" key="6">
    <source>
        <dbReference type="Proteomes" id="UP000264071"/>
    </source>
</evidence>
<dbReference type="GO" id="GO:0043190">
    <property type="term" value="C:ATP-binding cassette (ABC) transporter complex"/>
    <property type="evidence" value="ECO:0007669"/>
    <property type="project" value="InterPro"/>
</dbReference>
<dbReference type="InterPro" id="IPR000914">
    <property type="entry name" value="SBP_5_dom"/>
</dbReference>
<dbReference type="InterPro" id="IPR039424">
    <property type="entry name" value="SBP_5"/>
</dbReference>
<dbReference type="GO" id="GO:1904680">
    <property type="term" value="F:peptide transmembrane transporter activity"/>
    <property type="evidence" value="ECO:0007669"/>
    <property type="project" value="TreeGrafter"/>
</dbReference>
<keyword evidence="2" id="KW-0813">Transport</keyword>
<feature type="domain" description="Solute-binding protein family 5" evidence="4">
    <location>
        <begin position="88"/>
        <end position="452"/>
    </location>
</feature>
<organism evidence="5 6">
    <name type="scientific">Gemmatimonas aurantiaca</name>
    <dbReference type="NCBI Taxonomy" id="173480"/>
    <lineage>
        <taxon>Bacteria</taxon>
        <taxon>Pseudomonadati</taxon>
        <taxon>Gemmatimonadota</taxon>
        <taxon>Gemmatimonadia</taxon>
        <taxon>Gemmatimonadales</taxon>
        <taxon>Gemmatimonadaceae</taxon>
        <taxon>Gemmatimonas</taxon>
    </lineage>
</organism>
<reference evidence="5 6" key="1">
    <citation type="journal article" date="2018" name="Nat. Biotechnol.">
        <title>A standardized bacterial taxonomy based on genome phylogeny substantially revises the tree of life.</title>
        <authorList>
            <person name="Parks D.H."/>
            <person name="Chuvochina M."/>
            <person name="Waite D.W."/>
            <person name="Rinke C."/>
            <person name="Skarshewski A."/>
            <person name="Chaumeil P.A."/>
            <person name="Hugenholtz P."/>
        </authorList>
    </citation>
    <scope>NUCLEOTIDE SEQUENCE [LARGE SCALE GENOMIC DNA]</scope>
    <source>
        <strain evidence="5">UBA8844</strain>
    </source>
</reference>